<sequence length="166" mass="17918">MSDAKILSIAREDLISFGDVPDATNALLQRGVLAYRKDPEAAEVLFQEALALDPAQLPVYYCLYKIYAYRGLLNRALAVAKAGLKEAARQAGWSADFRAWERGAVSSGGPERFALYTLKALAFIHLRRGETSAAQACLDKLAELAPDREVDFTVVAALAEKVAGGA</sequence>
<gene>
    <name evidence="1" type="ORF">JDN41_03155</name>
</gene>
<dbReference type="EMBL" id="JAEMUK010000007">
    <property type="protein sequence ID" value="MBJ7542549.1"/>
    <property type="molecule type" value="Genomic_DNA"/>
</dbReference>
<proteinExistence type="predicted"/>
<organism evidence="1 2">
    <name type="scientific">Rhodomicrobium udaipurense</name>
    <dbReference type="NCBI Taxonomy" id="1202716"/>
    <lineage>
        <taxon>Bacteria</taxon>
        <taxon>Pseudomonadati</taxon>
        <taxon>Pseudomonadota</taxon>
        <taxon>Alphaproteobacteria</taxon>
        <taxon>Hyphomicrobiales</taxon>
        <taxon>Hyphomicrobiaceae</taxon>
        <taxon>Rhodomicrobium</taxon>
    </lineage>
</organism>
<evidence type="ECO:0008006" key="3">
    <source>
        <dbReference type="Google" id="ProtNLM"/>
    </source>
</evidence>
<dbReference type="RefSeq" id="WP_199502279.1">
    <property type="nucleotide sequence ID" value="NZ_JAEMUK010000007.1"/>
</dbReference>
<comment type="caution">
    <text evidence="1">The sequence shown here is derived from an EMBL/GenBank/DDBJ whole genome shotgun (WGS) entry which is preliminary data.</text>
</comment>
<protein>
    <recommendedName>
        <fullName evidence="3">Tetratricopeptide repeat protein</fullName>
    </recommendedName>
</protein>
<dbReference type="Gene3D" id="1.25.40.10">
    <property type="entry name" value="Tetratricopeptide repeat domain"/>
    <property type="match status" value="1"/>
</dbReference>
<reference evidence="1 2" key="1">
    <citation type="submission" date="2020-12" db="EMBL/GenBank/DDBJ databases">
        <title>Revised draft genomes of Rhodomicrobium vannielii ATCC 17100 and Rhodomicrobium udaipurense JA643.</title>
        <authorList>
            <person name="Conners E.M."/>
            <person name="Davenport E.J."/>
            <person name="Bose A."/>
        </authorList>
    </citation>
    <scope>NUCLEOTIDE SEQUENCE [LARGE SCALE GENOMIC DNA]</scope>
    <source>
        <strain evidence="1 2">JA643</strain>
    </source>
</reference>
<dbReference type="AlphaFoldDB" id="A0A8I1GCU4"/>
<name>A0A8I1GCU4_9HYPH</name>
<evidence type="ECO:0000313" key="2">
    <source>
        <dbReference type="Proteomes" id="UP000623250"/>
    </source>
</evidence>
<keyword evidence="2" id="KW-1185">Reference proteome</keyword>
<dbReference type="InterPro" id="IPR011990">
    <property type="entry name" value="TPR-like_helical_dom_sf"/>
</dbReference>
<dbReference type="Proteomes" id="UP000623250">
    <property type="component" value="Unassembled WGS sequence"/>
</dbReference>
<accession>A0A8I1GCU4</accession>
<evidence type="ECO:0000313" key="1">
    <source>
        <dbReference type="EMBL" id="MBJ7542549.1"/>
    </source>
</evidence>
<dbReference type="SUPFAM" id="SSF48452">
    <property type="entry name" value="TPR-like"/>
    <property type="match status" value="1"/>
</dbReference>